<gene>
    <name evidence="7" type="ORF">DMC30DRAFT_196679</name>
</gene>
<dbReference type="STRING" id="5288.A0A5C5FZN9"/>
<proteinExistence type="predicted"/>
<keyword evidence="8" id="KW-1185">Reference proteome</keyword>
<dbReference type="OrthoDB" id="74807at2759"/>
<keyword evidence="3" id="KW-0862">Zinc</keyword>
<evidence type="ECO:0000256" key="2">
    <source>
        <dbReference type="ARBA" id="ARBA00022771"/>
    </source>
</evidence>
<evidence type="ECO:0000313" key="7">
    <source>
        <dbReference type="EMBL" id="TNY21544.1"/>
    </source>
</evidence>
<dbReference type="AlphaFoldDB" id="A0A5C5FZN9"/>
<feature type="region of interest" description="Disordered" evidence="5">
    <location>
        <begin position="1"/>
        <end position="22"/>
    </location>
</feature>
<dbReference type="PROSITE" id="PS51083">
    <property type="entry name" value="ZF_HIT"/>
    <property type="match status" value="1"/>
</dbReference>
<feature type="region of interest" description="Disordered" evidence="5">
    <location>
        <begin position="36"/>
        <end position="87"/>
    </location>
</feature>
<keyword evidence="1" id="KW-0479">Metal-binding</keyword>
<organism evidence="7 8">
    <name type="scientific">Rhodotorula diobovata</name>
    <dbReference type="NCBI Taxonomy" id="5288"/>
    <lineage>
        <taxon>Eukaryota</taxon>
        <taxon>Fungi</taxon>
        <taxon>Dikarya</taxon>
        <taxon>Basidiomycota</taxon>
        <taxon>Pucciniomycotina</taxon>
        <taxon>Microbotryomycetes</taxon>
        <taxon>Sporidiobolales</taxon>
        <taxon>Sporidiobolaceae</taxon>
        <taxon>Rhodotorula</taxon>
    </lineage>
</organism>
<protein>
    <recommendedName>
        <fullName evidence="6">HIT-type domain-containing protein</fullName>
    </recommendedName>
</protein>
<dbReference type="EMBL" id="SOZI01000041">
    <property type="protein sequence ID" value="TNY21544.1"/>
    <property type="molecule type" value="Genomic_DNA"/>
</dbReference>
<evidence type="ECO:0000256" key="3">
    <source>
        <dbReference type="ARBA" id="ARBA00022833"/>
    </source>
</evidence>
<dbReference type="GO" id="GO:0005634">
    <property type="term" value="C:nucleus"/>
    <property type="evidence" value="ECO:0007669"/>
    <property type="project" value="UniProtKB-ARBA"/>
</dbReference>
<evidence type="ECO:0000256" key="4">
    <source>
        <dbReference type="PROSITE-ProRule" id="PRU00453"/>
    </source>
</evidence>
<dbReference type="Proteomes" id="UP000311382">
    <property type="component" value="Unassembled WGS sequence"/>
</dbReference>
<evidence type="ECO:0000313" key="8">
    <source>
        <dbReference type="Proteomes" id="UP000311382"/>
    </source>
</evidence>
<sequence length="174" mass="18764">MLGTGKKDRRQPTRAAQPSAILADSEYVARRVKRHLADLERTNYTEPTTGPTAYGDVRGAAGAGAGGGDDEAEGPSQLAKDDGARKKKSTMAVRTLLMYRKNLAALLAESDLPPPSESKTPNYLTAAAPPPARPPLRLCSVCGYKPRYACLRCGLAYCDIGCRVTHDESRCERR</sequence>
<comment type="caution">
    <text evidence="7">The sequence shown here is derived from an EMBL/GenBank/DDBJ whole genome shotgun (WGS) entry which is preliminary data.</text>
</comment>
<accession>A0A5C5FZN9</accession>
<feature type="domain" description="HIT-type" evidence="6">
    <location>
        <begin position="139"/>
        <end position="171"/>
    </location>
</feature>
<dbReference type="InterPro" id="IPR039723">
    <property type="entry name" value="Vps71/ZNHIT1"/>
</dbReference>
<dbReference type="GO" id="GO:0006338">
    <property type="term" value="P:chromatin remodeling"/>
    <property type="evidence" value="ECO:0007669"/>
    <property type="project" value="InterPro"/>
</dbReference>
<dbReference type="InterPro" id="IPR007529">
    <property type="entry name" value="Znf_HIT"/>
</dbReference>
<keyword evidence="2 4" id="KW-0863">Zinc-finger</keyword>
<dbReference type="GO" id="GO:0008270">
    <property type="term" value="F:zinc ion binding"/>
    <property type="evidence" value="ECO:0007669"/>
    <property type="project" value="UniProtKB-UniRule"/>
</dbReference>
<evidence type="ECO:0000256" key="5">
    <source>
        <dbReference type="SAM" id="MobiDB-lite"/>
    </source>
</evidence>
<dbReference type="PANTHER" id="PTHR13093">
    <property type="entry name" value="ZINC FINGER HIT DOMAIN CONTAINING PROTEIN 1"/>
    <property type="match status" value="1"/>
</dbReference>
<evidence type="ECO:0000256" key="1">
    <source>
        <dbReference type="ARBA" id="ARBA00022723"/>
    </source>
</evidence>
<evidence type="ECO:0000259" key="6">
    <source>
        <dbReference type="PROSITE" id="PS51083"/>
    </source>
</evidence>
<name>A0A5C5FZN9_9BASI</name>
<reference evidence="7 8" key="1">
    <citation type="submission" date="2019-03" db="EMBL/GenBank/DDBJ databases">
        <title>Rhodosporidium diobovatum UCD-FST 08-225 genome sequencing, assembly, and annotation.</title>
        <authorList>
            <person name="Fakankun I.U."/>
            <person name="Fristensky B."/>
            <person name="Levin D.B."/>
        </authorList>
    </citation>
    <scope>NUCLEOTIDE SEQUENCE [LARGE SCALE GENOMIC DNA]</scope>
    <source>
        <strain evidence="7 8">UCD-FST 08-225</strain>
    </source>
</reference>
<dbReference type="CDD" id="cd21437">
    <property type="entry name" value="zf-HIT_ZNHIT1_like"/>
    <property type="match status" value="1"/>
</dbReference>